<name>A0ABU5N163_9BACT</name>
<comment type="caution">
    <text evidence="3">The sequence shown here is derived from an EMBL/GenBank/DDBJ whole genome shotgun (WGS) entry which is preliminary data.</text>
</comment>
<evidence type="ECO:0000313" key="3">
    <source>
        <dbReference type="EMBL" id="MDZ8120178.1"/>
    </source>
</evidence>
<keyword evidence="1" id="KW-0472">Membrane</keyword>
<evidence type="ECO:0000313" key="4">
    <source>
        <dbReference type="Proteomes" id="UP001290861"/>
    </source>
</evidence>
<keyword evidence="2" id="KW-0732">Signal</keyword>
<feature type="signal peptide" evidence="2">
    <location>
        <begin position="1"/>
        <end position="21"/>
    </location>
</feature>
<dbReference type="EMBL" id="JARVCO010000012">
    <property type="protein sequence ID" value="MDZ8120178.1"/>
    <property type="molecule type" value="Genomic_DNA"/>
</dbReference>
<dbReference type="Proteomes" id="UP001290861">
    <property type="component" value="Unassembled WGS sequence"/>
</dbReference>
<proteinExistence type="predicted"/>
<protein>
    <recommendedName>
        <fullName evidence="5">PEP-CTERM protein-sorting domain-containing protein</fullName>
    </recommendedName>
</protein>
<evidence type="ECO:0000256" key="2">
    <source>
        <dbReference type="SAM" id="SignalP"/>
    </source>
</evidence>
<dbReference type="RefSeq" id="WP_322609953.1">
    <property type="nucleotide sequence ID" value="NZ_JARVCO010000012.1"/>
</dbReference>
<evidence type="ECO:0000256" key="1">
    <source>
        <dbReference type="SAM" id="Phobius"/>
    </source>
</evidence>
<feature type="chain" id="PRO_5045961896" description="PEP-CTERM protein-sorting domain-containing protein" evidence="2">
    <location>
        <begin position="22"/>
        <end position="260"/>
    </location>
</feature>
<gene>
    <name evidence="3" type="ORF">P9H32_16220</name>
</gene>
<accession>A0ABU5N163</accession>
<feature type="transmembrane region" description="Helical" evidence="1">
    <location>
        <begin position="239"/>
        <end position="258"/>
    </location>
</feature>
<keyword evidence="1" id="KW-1133">Transmembrane helix</keyword>
<keyword evidence="1" id="KW-0812">Transmembrane</keyword>
<evidence type="ECO:0008006" key="5">
    <source>
        <dbReference type="Google" id="ProtNLM"/>
    </source>
</evidence>
<organism evidence="3 4">
    <name type="scientific">Pontiella agarivorans</name>
    <dbReference type="NCBI Taxonomy" id="3038953"/>
    <lineage>
        <taxon>Bacteria</taxon>
        <taxon>Pseudomonadati</taxon>
        <taxon>Kiritimatiellota</taxon>
        <taxon>Kiritimatiellia</taxon>
        <taxon>Kiritimatiellales</taxon>
        <taxon>Pontiellaceae</taxon>
        <taxon>Pontiella</taxon>
    </lineage>
</organism>
<keyword evidence="4" id="KW-1185">Reference proteome</keyword>
<sequence length="260" mass="27043">MKTTLVIICALSLIGSTASYADVTLFDDDFSASTIANDGRISRDDVGEGWRKNTNSLWTASGGNLANAGTSSGVPSEGAVGQVISVTTTDTSLTKIQVSFDYVVGTGSTLYFHLHGYTENGSPAANEPLANTGAQNGRIQNQADDKYADISLLDGSDPETGPSGHTLFAAGTSGSYAQTFDLTEYSWSADELPGVSGSIGSIVDFDLILAAFASNVTETDGSGAISVDNFKVTAIPEPAALGLVVLFGSSFLFVRRFFDK</sequence>
<reference evidence="3 4" key="1">
    <citation type="journal article" date="2024" name="Appl. Environ. Microbiol.">
        <title>Pontiella agarivorans sp. nov., a novel marine anaerobic bacterium capable of degrading macroalgal polysaccharides and fixing nitrogen.</title>
        <authorList>
            <person name="Liu N."/>
            <person name="Kivenson V."/>
            <person name="Peng X."/>
            <person name="Cui Z."/>
            <person name="Lankiewicz T.S."/>
            <person name="Gosselin K.M."/>
            <person name="English C.J."/>
            <person name="Blair E.M."/>
            <person name="O'Malley M.A."/>
            <person name="Valentine D.L."/>
        </authorList>
    </citation>
    <scope>NUCLEOTIDE SEQUENCE [LARGE SCALE GENOMIC DNA]</scope>
    <source>
        <strain evidence="3 4">NLcol2</strain>
    </source>
</reference>